<reference evidence="1 2" key="1">
    <citation type="submission" date="2018-09" db="EMBL/GenBank/DDBJ databases">
        <title>Sphingomonas peninsula sp. nov., isolated from fildes peninsula, Antarctic soil.</title>
        <authorList>
            <person name="Yingchao G."/>
        </authorList>
    </citation>
    <scope>NUCLEOTIDE SEQUENCE [LARGE SCALE GENOMIC DNA]</scope>
    <source>
        <strain evidence="1 2">YZ-8</strain>
        <plasmid evidence="1 2">unnamed1</plasmid>
    </source>
</reference>
<accession>A0A494T8M9</accession>
<evidence type="ECO:0000313" key="1">
    <source>
        <dbReference type="EMBL" id="AYJ85290.1"/>
    </source>
</evidence>
<dbReference type="AlphaFoldDB" id="A0A494T8M9"/>
<proteinExistence type="predicted"/>
<gene>
    <name evidence="1" type="ORF">D3Y57_04535</name>
</gene>
<keyword evidence="2" id="KW-1185">Reference proteome</keyword>
<evidence type="ECO:0000313" key="2">
    <source>
        <dbReference type="Proteomes" id="UP000276254"/>
    </source>
</evidence>
<dbReference type="Proteomes" id="UP000276254">
    <property type="component" value="Plasmid unnamed1"/>
</dbReference>
<dbReference type="KEGG" id="spha:D3Y57_04535"/>
<geneLocation type="plasmid" evidence="1">
    <name>unnamed1</name>
</geneLocation>
<organism evidence="1 2">
    <name type="scientific">Sphingomonas paeninsulae</name>
    <dbReference type="NCBI Taxonomy" id="2319844"/>
    <lineage>
        <taxon>Bacteria</taxon>
        <taxon>Pseudomonadati</taxon>
        <taxon>Pseudomonadota</taxon>
        <taxon>Alphaproteobacteria</taxon>
        <taxon>Sphingomonadales</taxon>
        <taxon>Sphingomonadaceae</taxon>
        <taxon>Sphingomonas</taxon>
    </lineage>
</organism>
<sequence>MGIKNGFSAVMKMIVSLIDRLNAPDGANIIYADCDTYREASRTEYCMRVESVAAKFGAGLAKDCPSQRLAALDR</sequence>
<dbReference type="EMBL" id="CP032828">
    <property type="protein sequence ID" value="AYJ85290.1"/>
    <property type="molecule type" value="Genomic_DNA"/>
</dbReference>
<keyword evidence="1" id="KW-0614">Plasmid</keyword>
<protein>
    <submittedName>
        <fullName evidence="1">Uncharacterized protein</fullName>
    </submittedName>
</protein>
<name>A0A494T8M9_SPHPE</name>